<keyword evidence="6" id="KW-1185">Reference proteome</keyword>
<dbReference type="RefSeq" id="WP_077314546.1">
    <property type="nucleotide sequence ID" value="NZ_AP024888.1"/>
</dbReference>
<dbReference type="GO" id="GO:0003677">
    <property type="term" value="F:DNA binding"/>
    <property type="evidence" value="ECO:0007669"/>
    <property type="project" value="UniProtKB-KW"/>
</dbReference>
<protein>
    <submittedName>
        <fullName evidence="5">Putative HTH-type transcriptional regulator/GBAA_1941/BAS1801</fullName>
    </submittedName>
</protein>
<dbReference type="PRINTS" id="PR00598">
    <property type="entry name" value="HTHMARR"/>
</dbReference>
<evidence type="ECO:0000259" key="4">
    <source>
        <dbReference type="PROSITE" id="PS50995"/>
    </source>
</evidence>
<dbReference type="InterPro" id="IPR000835">
    <property type="entry name" value="HTH_MarR-typ"/>
</dbReference>
<evidence type="ECO:0000256" key="2">
    <source>
        <dbReference type="ARBA" id="ARBA00023125"/>
    </source>
</evidence>
<dbReference type="SMART" id="SM00347">
    <property type="entry name" value="HTH_MARR"/>
    <property type="match status" value="1"/>
</dbReference>
<evidence type="ECO:0000256" key="1">
    <source>
        <dbReference type="ARBA" id="ARBA00023015"/>
    </source>
</evidence>
<evidence type="ECO:0000256" key="3">
    <source>
        <dbReference type="ARBA" id="ARBA00023163"/>
    </source>
</evidence>
<feature type="domain" description="HTH marR-type" evidence="4">
    <location>
        <begin position="22"/>
        <end position="157"/>
    </location>
</feature>
<dbReference type="Gene3D" id="1.10.10.10">
    <property type="entry name" value="Winged helix-like DNA-binding domain superfamily/Winged helix DNA-binding domain"/>
    <property type="match status" value="1"/>
</dbReference>
<dbReference type="Proteomes" id="UP000189475">
    <property type="component" value="Unassembled WGS sequence"/>
</dbReference>
<accession>A0A1R4B5G3</accession>
<dbReference type="InterPro" id="IPR036388">
    <property type="entry name" value="WH-like_DNA-bd_sf"/>
</dbReference>
<dbReference type="Pfam" id="PF01047">
    <property type="entry name" value="MarR"/>
    <property type="match status" value="1"/>
</dbReference>
<evidence type="ECO:0000313" key="6">
    <source>
        <dbReference type="Proteomes" id="UP000189475"/>
    </source>
</evidence>
<organism evidence="5 6">
    <name type="scientific">Vibrio palustris</name>
    <dbReference type="NCBI Taxonomy" id="1918946"/>
    <lineage>
        <taxon>Bacteria</taxon>
        <taxon>Pseudomonadati</taxon>
        <taxon>Pseudomonadota</taxon>
        <taxon>Gammaproteobacteria</taxon>
        <taxon>Vibrionales</taxon>
        <taxon>Vibrionaceae</taxon>
        <taxon>Vibrio</taxon>
    </lineage>
</organism>
<name>A0A1R4B5G3_9VIBR</name>
<evidence type="ECO:0000313" key="5">
    <source>
        <dbReference type="EMBL" id="SJL84155.1"/>
    </source>
</evidence>
<dbReference type="PANTHER" id="PTHR42756:SF1">
    <property type="entry name" value="TRANSCRIPTIONAL REPRESSOR OF EMRAB OPERON"/>
    <property type="match status" value="1"/>
</dbReference>
<reference evidence="5 6" key="1">
    <citation type="submission" date="2017-02" db="EMBL/GenBank/DDBJ databases">
        <authorList>
            <person name="Peterson S.W."/>
        </authorList>
    </citation>
    <scope>NUCLEOTIDE SEQUENCE [LARGE SCALE GENOMIC DNA]</scope>
    <source>
        <strain evidence="5 6">CECT 9027</strain>
    </source>
</reference>
<dbReference type="PROSITE" id="PS50995">
    <property type="entry name" value="HTH_MARR_2"/>
    <property type="match status" value="1"/>
</dbReference>
<keyword evidence="3" id="KW-0804">Transcription</keyword>
<dbReference type="SUPFAM" id="SSF46785">
    <property type="entry name" value="Winged helix' DNA-binding domain"/>
    <property type="match status" value="1"/>
</dbReference>
<dbReference type="EMBL" id="FUFT01000005">
    <property type="protein sequence ID" value="SJL84155.1"/>
    <property type="molecule type" value="Genomic_DNA"/>
</dbReference>
<proteinExistence type="predicted"/>
<dbReference type="InterPro" id="IPR036390">
    <property type="entry name" value="WH_DNA-bd_sf"/>
</dbReference>
<dbReference type="PANTHER" id="PTHR42756">
    <property type="entry name" value="TRANSCRIPTIONAL REGULATOR, MARR"/>
    <property type="match status" value="1"/>
</dbReference>
<dbReference type="AlphaFoldDB" id="A0A1R4B5G3"/>
<keyword evidence="1" id="KW-0805">Transcription regulation</keyword>
<dbReference type="GO" id="GO:0003700">
    <property type="term" value="F:DNA-binding transcription factor activity"/>
    <property type="evidence" value="ECO:0007669"/>
    <property type="project" value="InterPro"/>
</dbReference>
<dbReference type="OrthoDB" id="32523at2"/>
<sequence>MDSIDIIRRQWAQECPDLNTLPMGILGRMLRVTKYLEAQISDWLKSHGLLTGEFDVLMTLRRHGEPYRLTPSALLHSMMLTSGAMTNRLDKLEAKGMIVREHSREDRRSVEVLLTSSGLACIDTILDDYVAMQERLLVELSSDDQQTLSALLKQWLLSLDNGER</sequence>
<gene>
    <name evidence="5" type="ORF">VPAL9027_02136</name>
</gene>
<keyword evidence="2" id="KW-0238">DNA-binding</keyword>
<dbReference type="STRING" id="1918946.VPAL9027_02136"/>